<name>A0A645G9P9_9ZZZZ</name>
<dbReference type="AlphaFoldDB" id="A0A645G9P9"/>
<reference evidence="1" key="1">
    <citation type="submission" date="2019-08" db="EMBL/GenBank/DDBJ databases">
        <authorList>
            <person name="Kucharzyk K."/>
            <person name="Murdoch R.W."/>
            <person name="Higgins S."/>
            <person name="Loffler F."/>
        </authorList>
    </citation>
    <scope>NUCLEOTIDE SEQUENCE</scope>
</reference>
<dbReference type="EMBL" id="VSSQ01068634">
    <property type="protein sequence ID" value="MPN20794.1"/>
    <property type="molecule type" value="Genomic_DNA"/>
</dbReference>
<accession>A0A645G9P9</accession>
<protein>
    <submittedName>
        <fullName evidence="1">Uncharacterized protein</fullName>
    </submittedName>
</protein>
<comment type="caution">
    <text evidence="1">The sequence shown here is derived from an EMBL/GenBank/DDBJ whole genome shotgun (WGS) entry which is preliminary data.</text>
</comment>
<evidence type="ECO:0000313" key="1">
    <source>
        <dbReference type="EMBL" id="MPN20794.1"/>
    </source>
</evidence>
<organism evidence="1">
    <name type="scientific">bioreactor metagenome</name>
    <dbReference type="NCBI Taxonomy" id="1076179"/>
    <lineage>
        <taxon>unclassified sequences</taxon>
        <taxon>metagenomes</taxon>
        <taxon>ecological metagenomes</taxon>
    </lineage>
</organism>
<gene>
    <name evidence="1" type="ORF">SDC9_168173</name>
</gene>
<sequence>MKLGDIFVFSMDLILFTYFTEIALNTTSMTVRIVACFAMTAEIFFMRQHLKIMKLSAQKRED</sequence>
<proteinExistence type="predicted"/>